<dbReference type="SUPFAM" id="SSF56784">
    <property type="entry name" value="HAD-like"/>
    <property type="match status" value="1"/>
</dbReference>
<dbReference type="PANTHER" id="PTHR47478">
    <property type="match status" value="1"/>
</dbReference>
<dbReference type="AlphaFoldDB" id="A0A1H9DT55"/>
<evidence type="ECO:0000313" key="3">
    <source>
        <dbReference type="Proteomes" id="UP000242515"/>
    </source>
</evidence>
<dbReference type="SFLD" id="SFLDS00003">
    <property type="entry name" value="Haloacid_Dehalogenase"/>
    <property type="match status" value="1"/>
</dbReference>
<dbReference type="NCBIfam" id="TIGR01549">
    <property type="entry name" value="HAD-SF-IA-v1"/>
    <property type="match status" value="1"/>
</dbReference>
<dbReference type="SFLD" id="SFLDG01135">
    <property type="entry name" value="C1.5.6:_HAD__Beta-PGM__Phospha"/>
    <property type="match status" value="1"/>
</dbReference>
<dbReference type="NCBIfam" id="TIGR02254">
    <property type="entry name" value="YjjG_YfnB"/>
    <property type="match status" value="1"/>
</dbReference>
<dbReference type="NCBIfam" id="NF006976">
    <property type="entry name" value="PRK09449.1"/>
    <property type="match status" value="1"/>
</dbReference>
<dbReference type="OrthoDB" id="148966at2"/>
<name>A0A1H9DT55_9GAMM</name>
<dbReference type="RefSeq" id="WP_092671929.1">
    <property type="nucleotide sequence ID" value="NZ_FOGC01000001.1"/>
</dbReference>
<keyword evidence="3" id="KW-1185">Reference proteome</keyword>
<dbReference type="NCBIfam" id="TIGR01509">
    <property type="entry name" value="HAD-SF-IA-v3"/>
    <property type="match status" value="1"/>
</dbReference>
<dbReference type="Gene3D" id="3.40.50.1000">
    <property type="entry name" value="HAD superfamily/HAD-like"/>
    <property type="match status" value="1"/>
</dbReference>
<dbReference type="InterPro" id="IPR023214">
    <property type="entry name" value="HAD_sf"/>
</dbReference>
<dbReference type="InterPro" id="IPR023198">
    <property type="entry name" value="PGP-like_dom2"/>
</dbReference>
<organism evidence="2 3">
    <name type="scientific">Rosenbergiella nectarea</name>
    <dbReference type="NCBI Taxonomy" id="988801"/>
    <lineage>
        <taxon>Bacteria</taxon>
        <taxon>Pseudomonadati</taxon>
        <taxon>Pseudomonadota</taxon>
        <taxon>Gammaproteobacteria</taxon>
        <taxon>Enterobacterales</taxon>
        <taxon>Erwiniaceae</taxon>
        <taxon>Rosenbergiella</taxon>
    </lineage>
</organism>
<dbReference type="Gene3D" id="1.10.150.240">
    <property type="entry name" value="Putative phosphatase, domain 2"/>
    <property type="match status" value="1"/>
</dbReference>
<dbReference type="GO" id="GO:0046872">
    <property type="term" value="F:metal ion binding"/>
    <property type="evidence" value="ECO:0007669"/>
    <property type="project" value="UniProtKB-KW"/>
</dbReference>
<keyword evidence="1" id="KW-0479">Metal-binding</keyword>
<gene>
    <name evidence="2" type="ORF">SAMN05216522_101396</name>
</gene>
<dbReference type="InterPro" id="IPR052550">
    <property type="entry name" value="Pyrimidine_5'-ntase_YjjG"/>
</dbReference>
<accession>A0A1H9DT55</accession>
<dbReference type="Proteomes" id="UP000242515">
    <property type="component" value="Unassembled WGS sequence"/>
</dbReference>
<proteinExistence type="predicted"/>
<dbReference type="InterPro" id="IPR036412">
    <property type="entry name" value="HAD-like_sf"/>
</dbReference>
<dbReference type="EMBL" id="FOGC01000001">
    <property type="protein sequence ID" value="SEQ16477.1"/>
    <property type="molecule type" value="Genomic_DNA"/>
</dbReference>
<dbReference type="PANTHER" id="PTHR47478:SF1">
    <property type="entry name" value="PYRIMIDINE 5'-NUCLEOTIDASE YJJG"/>
    <property type="match status" value="1"/>
</dbReference>
<dbReference type="STRING" id="988801.SAMN05216522_101396"/>
<dbReference type="SFLD" id="SFLDG01129">
    <property type="entry name" value="C1.5:_HAD__Beta-PGM__Phosphata"/>
    <property type="match status" value="1"/>
</dbReference>
<protein>
    <submittedName>
        <fullName evidence="2">5'-nucleotidase</fullName>
    </submittedName>
</protein>
<dbReference type="InterPro" id="IPR011951">
    <property type="entry name" value="HAD-SF_hydro_IA_YjjG/PynA"/>
</dbReference>
<dbReference type="Pfam" id="PF00702">
    <property type="entry name" value="Hydrolase"/>
    <property type="match status" value="1"/>
</dbReference>
<dbReference type="InterPro" id="IPR006439">
    <property type="entry name" value="HAD-SF_hydro_IA"/>
</dbReference>
<dbReference type="GO" id="GO:0008253">
    <property type="term" value="F:5'-nucleotidase activity"/>
    <property type="evidence" value="ECO:0007669"/>
    <property type="project" value="InterPro"/>
</dbReference>
<evidence type="ECO:0000313" key="2">
    <source>
        <dbReference type="EMBL" id="SEQ16477.1"/>
    </source>
</evidence>
<sequence>MLIKQFDCILFDADETLFEFDAYKGLNKMFAQHGVTFSPEDYQHYQALNKPLWTAYQQHEIDAEQLKTRRFDSWAKELNIPASTLNQQFLASMAEICQPLPGAKALLEAIAPHVRIGIITNGFKDLLHARLASTGLGDYFQVLTISEQFGLAKPAPEIFQHTLEQLEGCQAVRTLMVGDTPESDIAGGINAGMKTCWLDHGDKTLPETIKPDWQVPTLSALQALLV</sequence>
<evidence type="ECO:0000256" key="1">
    <source>
        <dbReference type="ARBA" id="ARBA00022723"/>
    </source>
</evidence>
<reference evidence="3" key="1">
    <citation type="submission" date="2016-10" db="EMBL/GenBank/DDBJ databases">
        <authorList>
            <person name="Varghese N."/>
            <person name="Submissions S."/>
        </authorList>
    </citation>
    <scope>NUCLEOTIDE SEQUENCE [LARGE SCALE GENOMIC DNA]</scope>
    <source>
        <strain evidence="3">8N4</strain>
    </source>
</reference>